<feature type="transmembrane region" description="Helical" evidence="1">
    <location>
        <begin position="228"/>
        <end position="246"/>
    </location>
</feature>
<proteinExistence type="predicted"/>
<organism evidence="3 4">
    <name type="scientific">Nocardia suismassiliense</name>
    <dbReference type="NCBI Taxonomy" id="2077092"/>
    <lineage>
        <taxon>Bacteria</taxon>
        <taxon>Bacillati</taxon>
        <taxon>Actinomycetota</taxon>
        <taxon>Actinomycetes</taxon>
        <taxon>Mycobacteriales</taxon>
        <taxon>Nocardiaceae</taxon>
        <taxon>Nocardia</taxon>
    </lineage>
</organism>
<gene>
    <name evidence="3" type="ORF">ACFYV7_12280</name>
</gene>
<dbReference type="RefSeq" id="WP_387716716.1">
    <property type="nucleotide sequence ID" value="NZ_JBIAPI010000002.1"/>
</dbReference>
<dbReference type="InterPro" id="IPR003675">
    <property type="entry name" value="Rce1/LyrA-like_dom"/>
</dbReference>
<accession>A0ABW6QQQ4</accession>
<evidence type="ECO:0000313" key="3">
    <source>
        <dbReference type="EMBL" id="MFF3223561.1"/>
    </source>
</evidence>
<feature type="transmembrane region" description="Helical" evidence="1">
    <location>
        <begin position="7"/>
        <end position="31"/>
    </location>
</feature>
<dbReference type="GO" id="GO:0016787">
    <property type="term" value="F:hydrolase activity"/>
    <property type="evidence" value="ECO:0007669"/>
    <property type="project" value="UniProtKB-KW"/>
</dbReference>
<feature type="transmembrane region" description="Helical" evidence="1">
    <location>
        <begin position="43"/>
        <end position="63"/>
    </location>
</feature>
<dbReference type="PANTHER" id="PTHR43592">
    <property type="entry name" value="CAAX AMINO TERMINAL PROTEASE"/>
    <property type="match status" value="1"/>
</dbReference>
<dbReference type="Proteomes" id="UP001601948">
    <property type="component" value="Unassembled WGS sequence"/>
</dbReference>
<protein>
    <submittedName>
        <fullName evidence="3">CPBP family intramembrane glutamic endopeptidase</fullName>
        <ecNumber evidence="3">3.4.-.-</ecNumber>
    </submittedName>
</protein>
<reference evidence="3 4" key="1">
    <citation type="submission" date="2024-10" db="EMBL/GenBank/DDBJ databases">
        <title>The Natural Products Discovery Center: Release of the First 8490 Sequenced Strains for Exploring Actinobacteria Biosynthetic Diversity.</title>
        <authorList>
            <person name="Kalkreuter E."/>
            <person name="Kautsar S.A."/>
            <person name="Yang D."/>
            <person name="Bader C.D."/>
            <person name="Teijaro C.N."/>
            <person name="Fluegel L."/>
            <person name="Davis C.M."/>
            <person name="Simpson J.R."/>
            <person name="Lauterbach L."/>
            <person name="Steele A.D."/>
            <person name="Gui C."/>
            <person name="Meng S."/>
            <person name="Li G."/>
            <person name="Viehrig K."/>
            <person name="Ye F."/>
            <person name="Su P."/>
            <person name="Kiefer A.F."/>
            <person name="Nichols A."/>
            <person name="Cepeda A.J."/>
            <person name="Yan W."/>
            <person name="Fan B."/>
            <person name="Jiang Y."/>
            <person name="Adhikari A."/>
            <person name="Zheng C.-J."/>
            <person name="Schuster L."/>
            <person name="Cowan T.M."/>
            <person name="Smanski M.J."/>
            <person name="Chevrette M.G."/>
            <person name="De Carvalho L.P.S."/>
            <person name="Shen B."/>
        </authorList>
    </citation>
    <scope>NUCLEOTIDE SEQUENCE [LARGE SCALE GENOMIC DNA]</scope>
    <source>
        <strain evidence="3 4">NPDC003040</strain>
    </source>
</reference>
<feature type="transmembrane region" description="Helical" evidence="1">
    <location>
        <begin position="84"/>
        <end position="100"/>
    </location>
</feature>
<feature type="transmembrane region" description="Helical" evidence="1">
    <location>
        <begin position="168"/>
        <end position="186"/>
    </location>
</feature>
<keyword evidence="1" id="KW-0472">Membrane</keyword>
<feature type="transmembrane region" description="Helical" evidence="1">
    <location>
        <begin position="106"/>
        <end position="123"/>
    </location>
</feature>
<feature type="transmembrane region" description="Helical" evidence="1">
    <location>
        <begin position="198"/>
        <end position="216"/>
    </location>
</feature>
<keyword evidence="1" id="KW-0812">Transmembrane</keyword>
<evidence type="ECO:0000256" key="1">
    <source>
        <dbReference type="SAM" id="Phobius"/>
    </source>
</evidence>
<comment type="caution">
    <text evidence="3">The sequence shown here is derived from an EMBL/GenBank/DDBJ whole genome shotgun (WGS) entry which is preliminary data.</text>
</comment>
<keyword evidence="3" id="KW-0378">Hydrolase</keyword>
<sequence length="273" mass="30060">MRLRKTGGLLLTAGVSVYLAAVVTLIVTGHTMMRVSATADDTVALWIAGLTVAGGLAVGWLVPPKRRDDVLFPTADPRAVERQAWWLLALGLAFAVAFYLSPGGDLWFVGLKLLLLVAIPLLFRLAAGREWYRIDTQGRWLRPMPAVVTFLALFTLFGRPYTGAPPDLIAVIGVFFLNAVLEEIFYRVWLQTRLEAAVGRWPAIVVSSLIFAAWHVKIHGGNGFGIDLAATFVHVGGYGLFLGYLWSRYRNPWLLFLVHGVINLPIAMIAAMF</sequence>
<feature type="domain" description="CAAX prenyl protease 2/Lysostaphin resistance protein A-like" evidence="2">
    <location>
        <begin position="168"/>
        <end position="264"/>
    </location>
</feature>
<dbReference type="EC" id="3.4.-.-" evidence="3"/>
<evidence type="ECO:0000313" key="4">
    <source>
        <dbReference type="Proteomes" id="UP001601948"/>
    </source>
</evidence>
<feature type="transmembrane region" description="Helical" evidence="1">
    <location>
        <begin position="253"/>
        <end position="272"/>
    </location>
</feature>
<name>A0ABW6QQQ4_9NOCA</name>
<dbReference type="EMBL" id="JBIAPI010000002">
    <property type="protein sequence ID" value="MFF3223561.1"/>
    <property type="molecule type" value="Genomic_DNA"/>
</dbReference>
<keyword evidence="1" id="KW-1133">Transmembrane helix</keyword>
<feature type="transmembrane region" description="Helical" evidence="1">
    <location>
        <begin position="144"/>
        <end position="162"/>
    </location>
</feature>
<keyword evidence="4" id="KW-1185">Reference proteome</keyword>
<dbReference type="Pfam" id="PF02517">
    <property type="entry name" value="Rce1-like"/>
    <property type="match status" value="1"/>
</dbReference>
<dbReference type="PANTHER" id="PTHR43592:SF15">
    <property type="entry name" value="CAAX AMINO TERMINAL PROTEASE FAMILY PROTEIN"/>
    <property type="match status" value="1"/>
</dbReference>
<evidence type="ECO:0000259" key="2">
    <source>
        <dbReference type="Pfam" id="PF02517"/>
    </source>
</evidence>